<dbReference type="AlphaFoldDB" id="A0A7U2F331"/>
<reference evidence="2" key="1">
    <citation type="journal article" date="2021" name="BMC Genomics">
        <title>Chromosome-level genome assembly and manually-curated proteome of model necrotroph Parastagonospora nodorum Sn15 reveals a genome-wide trove of candidate effector homologs, and redundancy of virulence-related functions within an accessory chromosome.</title>
        <authorList>
            <person name="Bertazzoni S."/>
            <person name="Jones D.A.B."/>
            <person name="Phan H.T."/>
            <person name="Tan K.-C."/>
            <person name="Hane J.K."/>
        </authorList>
    </citation>
    <scope>NUCLEOTIDE SEQUENCE [LARGE SCALE GENOMIC DNA]</scope>
    <source>
        <strain evidence="2">SN15 / ATCC MYA-4574 / FGSC 10173)</strain>
    </source>
</reference>
<protein>
    <recommendedName>
        <fullName evidence="3">F-box domain-containing protein</fullName>
    </recommendedName>
</protein>
<dbReference type="EMBL" id="CP069030">
    <property type="protein sequence ID" value="QRC97826.1"/>
    <property type="molecule type" value="Genomic_DNA"/>
</dbReference>
<dbReference type="VEuPathDB" id="FungiDB:JI435_151680"/>
<proteinExistence type="predicted"/>
<gene>
    <name evidence="1" type="ORF">JI435_151680</name>
</gene>
<dbReference type="RefSeq" id="XP_001805331.1">
    <property type="nucleotide sequence ID" value="XM_001805279.1"/>
</dbReference>
<evidence type="ECO:0000313" key="2">
    <source>
        <dbReference type="Proteomes" id="UP000663193"/>
    </source>
</evidence>
<accession>A0A7U2F331</accession>
<sequence>MATTTLNRTDAACQIHKLPTELLENVLLYAVSHVNSPGMDEHGRLRNISAPGPSTILDFRSTCRKFRDASYRALAKVIGETIYDLRSKISIQNLETLSKTAQLARWVTKLTFSCLIVNESFPIQLKGFHDTLGPALTKLHPEIRQEYAQVKVEEEAWYSEIWPPASDFELLVQSQPRVLVFYQSTQCTLGQTLVECIERMANLDHFQYSWANEQTSPGRYRKLRSLGVGEMKGACYPDPTASALHAHLGLEILISAIAKSKVRPRTLELAVELHESHTFITNCPESLVAAACSEVQNLLLLNSYDLQLRARTYRGRLPPPSRASINKSNFPALKNLTLYHNNRIGINPGPLPLPSEVPALQRLVILDAVLAEPDLLSFIRLYGMHVEQLVLRRSCYDWDLSLVDLYNAMGYRQLKHLTIDVSWAGLILHQLHKWRTYDDAIFAQMPQDLVKSLAKEVTVLPVEFARVLEEYWGENGLFHDEIEVKRGHAEV</sequence>
<keyword evidence="2" id="KW-1185">Reference proteome</keyword>
<dbReference type="KEGG" id="pno:SNOG_15168"/>
<name>A0A7U2F331_PHANO</name>
<dbReference type="OrthoDB" id="3799413at2759"/>
<evidence type="ECO:0000313" key="1">
    <source>
        <dbReference type="EMBL" id="QRC97826.1"/>
    </source>
</evidence>
<evidence type="ECO:0008006" key="3">
    <source>
        <dbReference type="Google" id="ProtNLM"/>
    </source>
</evidence>
<dbReference type="Proteomes" id="UP000663193">
    <property type="component" value="Chromosome 8"/>
</dbReference>
<organism evidence="1 2">
    <name type="scientific">Phaeosphaeria nodorum (strain SN15 / ATCC MYA-4574 / FGSC 10173)</name>
    <name type="common">Glume blotch fungus</name>
    <name type="synonym">Parastagonospora nodorum</name>
    <dbReference type="NCBI Taxonomy" id="321614"/>
    <lineage>
        <taxon>Eukaryota</taxon>
        <taxon>Fungi</taxon>
        <taxon>Dikarya</taxon>
        <taxon>Ascomycota</taxon>
        <taxon>Pezizomycotina</taxon>
        <taxon>Dothideomycetes</taxon>
        <taxon>Pleosporomycetidae</taxon>
        <taxon>Pleosporales</taxon>
        <taxon>Pleosporineae</taxon>
        <taxon>Phaeosphaeriaceae</taxon>
        <taxon>Parastagonospora</taxon>
    </lineage>
</organism>